<evidence type="ECO:0000313" key="3">
    <source>
        <dbReference type="Proteomes" id="UP000627369"/>
    </source>
</evidence>
<reference evidence="2" key="2">
    <citation type="submission" date="2020-09" db="EMBL/GenBank/DDBJ databases">
        <authorList>
            <person name="Sun Q."/>
            <person name="Zhou Y."/>
        </authorList>
    </citation>
    <scope>NUCLEOTIDE SEQUENCE</scope>
    <source>
        <strain evidence="2">CGMCC 4.7398</strain>
    </source>
</reference>
<dbReference type="Proteomes" id="UP000627369">
    <property type="component" value="Unassembled WGS sequence"/>
</dbReference>
<name>A0A919FQZ5_9MICO</name>
<dbReference type="AlphaFoldDB" id="A0A919FQZ5"/>
<dbReference type="InterPro" id="IPR016181">
    <property type="entry name" value="Acyl_CoA_acyltransferase"/>
</dbReference>
<evidence type="ECO:0000313" key="2">
    <source>
        <dbReference type="EMBL" id="GHH70832.1"/>
    </source>
</evidence>
<keyword evidence="3" id="KW-1185">Reference proteome</keyword>
<sequence>MVPGTSDLSAVTAIMEHYVEHTVATFNEIPPSTEDWAQRYSALAARGLPFLVAEMAGEVVGFAYVAPWRPQSAYRHTVESTVYLAPGATGHGIGTALLRELIDQATAAGCRQMIAVIADTGSPASAALHRHLGFVDAGRLHAVGVKHGRWIDTMLMQRDLTTPP</sequence>
<dbReference type="CDD" id="cd04301">
    <property type="entry name" value="NAT_SF"/>
    <property type="match status" value="1"/>
</dbReference>
<dbReference type="EMBL" id="BNAS01000002">
    <property type="protein sequence ID" value="GHH70832.1"/>
    <property type="molecule type" value="Genomic_DNA"/>
</dbReference>
<dbReference type="PROSITE" id="PS51186">
    <property type="entry name" value="GNAT"/>
    <property type="match status" value="1"/>
</dbReference>
<proteinExistence type="predicted"/>
<feature type="domain" description="N-acetyltransferase" evidence="1">
    <location>
        <begin position="1"/>
        <end position="161"/>
    </location>
</feature>
<evidence type="ECO:0000259" key="1">
    <source>
        <dbReference type="PROSITE" id="PS51186"/>
    </source>
</evidence>
<dbReference type="PANTHER" id="PTHR43072">
    <property type="entry name" value="N-ACETYLTRANSFERASE"/>
    <property type="match status" value="1"/>
</dbReference>
<dbReference type="SUPFAM" id="SSF55729">
    <property type="entry name" value="Acyl-CoA N-acyltransferases (Nat)"/>
    <property type="match status" value="1"/>
</dbReference>
<accession>A0A919FQZ5</accession>
<organism evidence="2 3">
    <name type="scientific">Promicromonospora soli</name>
    <dbReference type="NCBI Taxonomy" id="2035533"/>
    <lineage>
        <taxon>Bacteria</taxon>
        <taxon>Bacillati</taxon>
        <taxon>Actinomycetota</taxon>
        <taxon>Actinomycetes</taxon>
        <taxon>Micrococcales</taxon>
        <taxon>Promicromonosporaceae</taxon>
        <taxon>Promicromonospora</taxon>
    </lineage>
</organism>
<protein>
    <submittedName>
        <fullName evidence="2">N-acetyltransferase</fullName>
    </submittedName>
</protein>
<reference evidence="2" key="1">
    <citation type="journal article" date="2014" name="Int. J. Syst. Evol. Microbiol.">
        <title>Complete genome sequence of Corynebacterium casei LMG S-19264T (=DSM 44701T), isolated from a smear-ripened cheese.</title>
        <authorList>
            <consortium name="US DOE Joint Genome Institute (JGI-PGF)"/>
            <person name="Walter F."/>
            <person name="Albersmeier A."/>
            <person name="Kalinowski J."/>
            <person name="Ruckert C."/>
        </authorList>
    </citation>
    <scope>NUCLEOTIDE SEQUENCE</scope>
    <source>
        <strain evidence="2">CGMCC 4.7398</strain>
    </source>
</reference>
<dbReference type="InterPro" id="IPR000182">
    <property type="entry name" value="GNAT_dom"/>
</dbReference>
<dbReference type="Gene3D" id="3.40.630.30">
    <property type="match status" value="1"/>
</dbReference>
<dbReference type="PANTHER" id="PTHR43072:SF8">
    <property type="entry name" value="ACYLTRANSFERASE FABY-RELATED"/>
    <property type="match status" value="1"/>
</dbReference>
<dbReference type="GO" id="GO:0016747">
    <property type="term" value="F:acyltransferase activity, transferring groups other than amino-acyl groups"/>
    <property type="evidence" value="ECO:0007669"/>
    <property type="project" value="InterPro"/>
</dbReference>
<gene>
    <name evidence="2" type="ORF">GCM10017772_18080</name>
</gene>
<comment type="caution">
    <text evidence="2">The sequence shown here is derived from an EMBL/GenBank/DDBJ whole genome shotgun (WGS) entry which is preliminary data.</text>
</comment>
<dbReference type="Pfam" id="PF00583">
    <property type="entry name" value="Acetyltransf_1"/>
    <property type="match status" value="1"/>
</dbReference>